<evidence type="ECO:0000313" key="2">
    <source>
        <dbReference type="Proteomes" id="UP000265520"/>
    </source>
</evidence>
<feature type="non-terminal residue" evidence="1">
    <location>
        <position position="1"/>
    </location>
</feature>
<proteinExistence type="predicted"/>
<name>A0A392RDU5_9FABA</name>
<reference evidence="1 2" key="1">
    <citation type="journal article" date="2018" name="Front. Plant Sci.">
        <title>Red Clover (Trifolium pratense) and Zigzag Clover (T. medium) - A Picture of Genomic Similarities and Differences.</title>
        <authorList>
            <person name="Dluhosova J."/>
            <person name="Istvanek J."/>
            <person name="Nedelnik J."/>
            <person name="Repkova J."/>
        </authorList>
    </citation>
    <scope>NUCLEOTIDE SEQUENCE [LARGE SCALE GENOMIC DNA]</scope>
    <source>
        <strain evidence="2">cv. 10/8</strain>
        <tissue evidence="1">Leaf</tissue>
    </source>
</reference>
<protein>
    <submittedName>
        <fullName evidence="1">Uncharacterized protein</fullName>
    </submittedName>
</protein>
<dbReference type="AlphaFoldDB" id="A0A392RDU5"/>
<accession>A0A392RDU5</accession>
<organism evidence="1 2">
    <name type="scientific">Trifolium medium</name>
    <dbReference type="NCBI Taxonomy" id="97028"/>
    <lineage>
        <taxon>Eukaryota</taxon>
        <taxon>Viridiplantae</taxon>
        <taxon>Streptophyta</taxon>
        <taxon>Embryophyta</taxon>
        <taxon>Tracheophyta</taxon>
        <taxon>Spermatophyta</taxon>
        <taxon>Magnoliopsida</taxon>
        <taxon>eudicotyledons</taxon>
        <taxon>Gunneridae</taxon>
        <taxon>Pentapetalae</taxon>
        <taxon>rosids</taxon>
        <taxon>fabids</taxon>
        <taxon>Fabales</taxon>
        <taxon>Fabaceae</taxon>
        <taxon>Papilionoideae</taxon>
        <taxon>50 kb inversion clade</taxon>
        <taxon>NPAAA clade</taxon>
        <taxon>Hologalegina</taxon>
        <taxon>IRL clade</taxon>
        <taxon>Trifolieae</taxon>
        <taxon>Trifolium</taxon>
    </lineage>
</organism>
<sequence>SERVQPLEGFQPLMFPDSKVVETLKLV</sequence>
<dbReference type="Proteomes" id="UP000265520">
    <property type="component" value="Unassembled WGS sequence"/>
</dbReference>
<comment type="caution">
    <text evidence="1">The sequence shown here is derived from an EMBL/GenBank/DDBJ whole genome shotgun (WGS) entry which is preliminary data.</text>
</comment>
<dbReference type="EMBL" id="LXQA010212528">
    <property type="protein sequence ID" value="MCI34302.1"/>
    <property type="molecule type" value="Genomic_DNA"/>
</dbReference>
<evidence type="ECO:0000313" key="1">
    <source>
        <dbReference type="EMBL" id="MCI34302.1"/>
    </source>
</evidence>
<keyword evidence="2" id="KW-1185">Reference proteome</keyword>